<reference evidence="6 7" key="1">
    <citation type="submission" date="2017-05" db="EMBL/GenBank/DDBJ databases">
        <authorList>
            <person name="Varghese N."/>
            <person name="Submissions S."/>
        </authorList>
    </citation>
    <scope>NUCLEOTIDE SEQUENCE [LARGE SCALE GENOMIC DNA]</scope>
    <source>
        <strain evidence="6 7">DSM 100094</strain>
    </source>
</reference>
<name>A0A521C034_9RHOB</name>
<keyword evidence="7" id="KW-1185">Reference proteome</keyword>
<dbReference type="PANTHER" id="PTHR30404:SF0">
    <property type="entry name" value="N-ACETYLMURAMOYL-L-ALANINE AMIDASE AMIC"/>
    <property type="match status" value="1"/>
</dbReference>
<dbReference type="OrthoDB" id="9806267at2"/>
<evidence type="ECO:0000259" key="5">
    <source>
        <dbReference type="SMART" id="SM00646"/>
    </source>
</evidence>
<dbReference type="GO" id="GO:0008745">
    <property type="term" value="F:N-acetylmuramoyl-L-alanine amidase activity"/>
    <property type="evidence" value="ECO:0007669"/>
    <property type="project" value="UniProtKB-EC"/>
</dbReference>
<evidence type="ECO:0000256" key="1">
    <source>
        <dbReference type="ARBA" id="ARBA00001561"/>
    </source>
</evidence>
<gene>
    <name evidence="6" type="ORF">SAMN06265221_103291</name>
</gene>
<feature type="domain" description="MurNAc-LAA" evidence="5">
    <location>
        <begin position="240"/>
        <end position="395"/>
    </location>
</feature>
<dbReference type="PANTHER" id="PTHR30404">
    <property type="entry name" value="N-ACETYLMURAMOYL-L-ALANINE AMIDASE"/>
    <property type="match status" value="1"/>
</dbReference>
<proteinExistence type="predicted"/>
<dbReference type="Gene3D" id="2.60.40.3500">
    <property type="match status" value="1"/>
</dbReference>
<keyword evidence="4" id="KW-0732">Signal</keyword>
<dbReference type="Gene3D" id="3.40.630.40">
    <property type="entry name" value="Zn-dependent exopeptidases"/>
    <property type="match status" value="1"/>
</dbReference>
<evidence type="ECO:0000313" key="6">
    <source>
        <dbReference type="EMBL" id="SMO52822.1"/>
    </source>
</evidence>
<dbReference type="AlphaFoldDB" id="A0A521C034"/>
<feature type="signal peptide" evidence="4">
    <location>
        <begin position="1"/>
        <end position="18"/>
    </location>
</feature>
<dbReference type="SMART" id="SM00646">
    <property type="entry name" value="Ami_3"/>
    <property type="match status" value="1"/>
</dbReference>
<dbReference type="EMBL" id="FXTK01000003">
    <property type="protein sequence ID" value="SMO52822.1"/>
    <property type="molecule type" value="Genomic_DNA"/>
</dbReference>
<dbReference type="Pfam" id="PF11741">
    <property type="entry name" value="AMIN"/>
    <property type="match status" value="1"/>
</dbReference>
<organism evidence="6 7">
    <name type="scientific">Paracoccus laeviglucosivorans</name>
    <dbReference type="NCBI Taxonomy" id="1197861"/>
    <lineage>
        <taxon>Bacteria</taxon>
        <taxon>Pseudomonadati</taxon>
        <taxon>Pseudomonadota</taxon>
        <taxon>Alphaproteobacteria</taxon>
        <taxon>Rhodobacterales</taxon>
        <taxon>Paracoccaceae</taxon>
        <taxon>Paracoccus</taxon>
    </lineage>
</organism>
<protein>
    <recommendedName>
        <fullName evidence="2">N-acetylmuramoyl-L-alanine amidase</fullName>
        <ecNumber evidence="2">3.5.1.28</ecNumber>
    </recommendedName>
</protein>
<accession>A0A521C034</accession>
<feature type="chain" id="PRO_5022022206" description="N-acetylmuramoyl-L-alanine amidase" evidence="4">
    <location>
        <begin position="19"/>
        <end position="410"/>
    </location>
</feature>
<evidence type="ECO:0000256" key="2">
    <source>
        <dbReference type="ARBA" id="ARBA00011901"/>
    </source>
</evidence>
<keyword evidence="3" id="KW-0378">Hydrolase</keyword>
<dbReference type="EC" id="3.5.1.28" evidence="2"/>
<dbReference type="GO" id="GO:0030288">
    <property type="term" value="C:outer membrane-bounded periplasmic space"/>
    <property type="evidence" value="ECO:0007669"/>
    <property type="project" value="TreeGrafter"/>
</dbReference>
<evidence type="ECO:0000256" key="4">
    <source>
        <dbReference type="SAM" id="SignalP"/>
    </source>
</evidence>
<dbReference type="Proteomes" id="UP000319014">
    <property type="component" value="Unassembled WGS sequence"/>
</dbReference>
<evidence type="ECO:0000256" key="3">
    <source>
        <dbReference type="ARBA" id="ARBA00022801"/>
    </source>
</evidence>
<dbReference type="GO" id="GO:0009253">
    <property type="term" value="P:peptidoglycan catabolic process"/>
    <property type="evidence" value="ECO:0007669"/>
    <property type="project" value="InterPro"/>
</dbReference>
<dbReference type="InterPro" id="IPR002508">
    <property type="entry name" value="MurNAc-LAA_cat"/>
</dbReference>
<evidence type="ECO:0000313" key="7">
    <source>
        <dbReference type="Proteomes" id="UP000319014"/>
    </source>
</evidence>
<dbReference type="RefSeq" id="WP_142662141.1">
    <property type="nucleotide sequence ID" value="NZ_FXTK01000003.1"/>
</dbReference>
<dbReference type="InterPro" id="IPR050695">
    <property type="entry name" value="N-acetylmuramoyl_amidase_3"/>
</dbReference>
<dbReference type="SUPFAM" id="SSF53187">
    <property type="entry name" value="Zn-dependent exopeptidases"/>
    <property type="match status" value="1"/>
</dbReference>
<sequence>MRWLCALLLVLLAVPAWAQAERSALARVDLVNSSLVAEGRDRGRPRPLELELTISQPVPYRVYFLDGPPRLVVDFREIDFAGTDANALRGRELVPALRWGRFRPGWSRMVMELPGPYALRTAVQAPARGGAAGALVRLDIEPVEAEDFVTRGNALSALWDLPKPSAIAPPEAHRHTGRPLRIAIDPGHGGHDPGAQVGAIYEAAVMLGFARELTETLTRAGFEVVPTRTDDSFVPLEQRMTIARAGRADLFISLHADALPVGQAAGLSLYTWNQDADDRASRELAIRHDRDDLLSGVDLQGADDQVANVLMDLARMDTQPRSEAFAKFVVSELNKAGLAMHSRPIRGAAFSVLKSPDIPSVLVELGFLTDPGDRANLFDPAWRAQTAQAIARGIGAWAQDDAIRAGLSRR</sequence>
<dbReference type="CDD" id="cd02696">
    <property type="entry name" value="MurNAc-LAA"/>
    <property type="match status" value="1"/>
</dbReference>
<dbReference type="InterPro" id="IPR021731">
    <property type="entry name" value="AMIN_dom"/>
</dbReference>
<comment type="catalytic activity">
    <reaction evidence="1">
        <text>Hydrolyzes the link between N-acetylmuramoyl residues and L-amino acid residues in certain cell-wall glycopeptides.</text>
        <dbReference type="EC" id="3.5.1.28"/>
    </reaction>
</comment>
<dbReference type="Pfam" id="PF01520">
    <property type="entry name" value="Amidase_3"/>
    <property type="match status" value="1"/>
</dbReference>